<organism evidence="1 2">
    <name type="scientific">Armillaria borealis</name>
    <dbReference type="NCBI Taxonomy" id="47425"/>
    <lineage>
        <taxon>Eukaryota</taxon>
        <taxon>Fungi</taxon>
        <taxon>Dikarya</taxon>
        <taxon>Basidiomycota</taxon>
        <taxon>Agaricomycotina</taxon>
        <taxon>Agaricomycetes</taxon>
        <taxon>Agaricomycetidae</taxon>
        <taxon>Agaricales</taxon>
        <taxon>Marasmiineae</taxon>
        <taxon>Physalacriaceae</taxon>
        <taxon>Armillaria</taxon>
    </lineage>
</organism>
<name>A0AA39IWK2_9AGAR</name>
<dbReference type="Proteomes" id="UP001175226">
    <property type="component" value="Unassembled WGS sequence"/>
</dbReference>
<evidence type="ECO:0000313" key="2">
    <source>
        <dbReference type="Proteomes" id="UP001175226"/>
    </source>
</evidence>
<reference evidence="1" key="1">
    <citation type="submission" date="2023-06" db="EMBL/GenBank/DDBJ databases">
        <authorList>
            <consortium name="Lawrence Berkeley National Laboratory"/>
            <person name="Ahrendt S."/>
            <person name="Sahu N."/>
            <person name="Indic B."/>
            <person name="Wong-Bajracharya J."/>
            <person name="Merenyi Z."/>
            <person name="Ke H.-M."/>
            <person name="Monk M."/>
            <person name="Kocsube S."/>
            <person name="Drula E."/>
            <person name="Lipzen A."/>
            <person name="Balint B."/>
            <person name="Henrissat B."/>
            <person name="Andreopoulos B."/>
            <person name="Martin F.M."/>
            <person name="Harder C.B."/>
            <person name="Rigling D."/>
            <person name="Ford K.L."/>
            <person name="Foster G.D."/>
            <person name="Pangilinan J."/>
            <person name="Papanicolaou A."/>
            <person name="Barry K."/>
            <person name="LaButti K."/>
            <person name="Viragh M."/>
            <person name="Koriabine M."/>
            <person name="Yan M."/>
            <person name="Riley R."/>
            <person name="Champramary S."/>
            <person name="Plett K.L."/>
            <person name="Tsai I.J."/>
            <person name="Slot J."/>
            <person name="Sipos G."/>
            <person name="Plett J."/>
            <person name="Nagy L.G."/>
            <person name="Grigoriev I.V."/>
        </authorList>
    </citation>
    <scope>NUCLEOTIDE SEQUENCE</scope>
    <source>
        <strain evidence="1">FPL87.14</strain>
    </source>
</reference>
<proteinExistence type="predicted"/>
<protein>
    <submittedName>
        <fullName evidence="1">Uncharacterized protein</fullName>
    </submittedName>
</protein>
<gene>
    <name evidence="1" type="ORF">EV421DRAFT_1721740</name>
</gene>
<keyword evidence="2" id="KW-1185">Reference proteome</keyword>
<accession>A0AA39IWK2</accession>
<comment type="caution">
    <text evidence="1">The sequence shown here is derived from an EMBL/GenBank/DDBJ whole genome shotgun (WGS) entry which is preliminary data.</text>
</comment>
<dbReference type="EMBL" id="JAUEPT010000160">
    <property type="protein sequence ID" value="KAK0430258.1"/>
    <property type="molecule type" value="Genomic_DNA"/>
</dbReference>
<sequence length="182" mass="20066">MQLYCYKIAKSRCECVDGISAVPVDAGVGAKFAHSNTEFAVLILPHGSRSYKYDNVNIFEDYVAKNAHDWYSYFNGQQRRRISNGQLYLVTACVKCYSWANTCHLDTSVSKAASFKCVAAGIAGAEASVHWDWEADSGVYHDHKNCDATSTGIENQSAFLCGFAISVRTTVLFRSIQMACDA</sequence>
<dbReference type="AlphaFoldDB" id="A0AA39IWK2"/>
<evidence type="ECO:0000313" key="1">
    <source>
        <dbReference type="EMBL" id="KAK0430258.1"/>
    </source>
</evidence>